<dbReference type="InterPro" id="IPR050428">
    <property type="entry name" value="TCS_sensor_his_kinase"/>
</dbReference>
<keyword evidence="6 14" id="KW-0808">Transferase</keyword>
<keyword evidence="3 14" id="KW-1003">Cell membrane</keyword>
<accession>A0AAJ1BJ71</accession>
<evidence type="ECO:0000256" key="9">
    <source>
        <dbReference type="ARBA" id="ARBA00022777"/>
    </source>
</evidence>
<dbReference type="PANTHER" id="PTHR45436">
    <property type="entry name" value="SENSOR HISTIDINE KINASE YKOH"/>
    <property type="match status" value="1"/>
</dbReference>
<evidence type="ECO:0000256" key="10">
    <source>
        <dbReference type="ARBA" id="ARBA00022840"/>
    </source>
</evidence>
<dbReference type="InterPro" id="IPR036890">
    <property type="entry name" value="HATPase_C_sf"/>
</dbReference>
<keyword evidence="11 14" id="KW-1133">Transmembrane helix</keyword>
<dbReference type="SUPFAM" id="SSF55874">
    <property type="entry name" value="ATPase domain of HSP90 chaperone/DNA topoisomerase II/histidine kinase"/>
    <property type="match status" value="1"/>
</dbReference>
<dbReference type="SMART" id="SM00388">
    <property type="entry name" value="HisKA"/>
    <property type="match status" value="1"/>
</dbReference>
<dbReference type="CDD" id="cd00082">
    <property type="entry name" value="HisKA"/>
    <property type="match status" value="1"/>
</dbReference>
<comment type="subcellular location">
    <subcellularLocation>
        <location evidence="2">Cell inner membrane</location>
        <topology evidence="2">Multi-pass membrane protein</topology>
    </subcellularLocation>
</comment>
<evidence type="ECO:0000256" key="13">
    <source>
        <dbReference type="ARBA" id="ARBA00023136"/>
    </source>
</evidence>
<evidence type="ECO:0000256" key="5">
    <source>
        <dbReference type="ARBA" id="ARBA00022553"/>
    </source>
</evidence>
<dbReference type="Pfam" id="PF00672">
    <property type="entry name" value="HAMP"/>
    <property type="match status" value="1"/>
</dbReference>
<evidence type="ECO:0000256" key="2">
    <source>
        <dbReference type="ARBA" id="ARBA00004429"/>
    </source>
</evidence>
<evidence type="ECO:0000313" key="17">
    <source>
        <dbReference type="EMBL" id="MCH4294734.1"/>
    </source>
</evidence>
<dbReference type="InterPro" id="IPR004358">
    <property type="entry name" value="Sig_transdc_His_kin-like_C"/>
</dbReference>
<evidence type="ECO:0000256" key="11">
    <source>
        <dbReference type="ARBA" id="ARBA00022989"/>
    </source>
</evidence>
<comment type="caution">
    <text evidence="17">The sequence shown here is derived from an EMBL/GenBank/DDBJ whole genome shotgun (WGS) entry which is preliminary data.</text>
</comment>
<sequence>MSLTSQIKFLKQPLSLNLRVMSFVALAFGLSLLVIGYMVQHAVIRHFAEQDAEELVVITEAVESALQQAHNQGEAYSVALEHAVSGHHGVYFQVWDESNRLVFGDKAIASLTAGQESKPMPVILPDNLFHWSLDRKSYTGSVKHVSVDGHLFTVVAAIDADFHLSFLKSFRSTLWSIMLLTGAASLLAAYYGVYRGLSPLRKLSEVIHDVGAEHLNMRLSVANYPTELQGLAVSFNQMIGSLESSFTQLSHFSDDIAHELRTPLTNIITQTQVALAKSRTLDEYRELHYSNLEELEHLARMVNDMLWLAKSDHGLQQLTDEIILPTTEIAALFEFFEALAEERNIRLILEGDAPQVKGDRGMFRRAISNLLSNALRHAPPDTYVKVQLDTVGTRLAITVANPGEAIESQHLPRLFDRFFRVDPARQRKGDGTGLGLAIVKSIVEAHQGKVSVSSDVSETRFTITLPISADTND</sequence>
<evidence type="ECO:0000256" key="14">
    <source>
        <dbReference type="RuleBase" id="RU364088"/>
    </source>
</evidence>
<evidence type="ECO:0000259" key="16">
    <source>
        <dbReference type="PROSITE" id="PS50885"/>
    </source>
</evidence>
<dbReference type="SUPFAM" id="SSF158472">
    <property type="entry name" value="HAMP domain-like"/>
    <property type="match status" value="1"/>
</dbReference>
<keyword evidence="10 14" id="KW-0067">ATP-binding</keyword>
<evidence type="ECO:0000256" key="1">
    <source>
        <dbReference type="ARBA" id="ARBA00000085"/>
    </source>
</evidence>
<dbReference type="GO" id="GO:0000155">
    <property type="term" value="F:phosphorelay sensor kinase activity"/>
    <property type="evidence" value="ECO:0007669"/>
    <property type="project" value="InterPro"/>
</dbReference>
<dbReference type="Gene3D" id="1.10.287.130">
    <property type="match status" value="1"/>
</dbReference>
<dbReference type="RefSeq" id="WP_240591042.1">
    <property type="nucleotide sequence ID" value="NZ_JAKUDL010000003.1"/>
</dbReference>
<dbReference type="Proteomes" id="UP001297581">
    <property type="component" value="Unassembled WGS sequence"/>
</dbReference>
<reference evidence="17 18" key="1">
    <citation type="submission" date="2022-02" db="EMBL/GenBank/DDBJ databases">
        <title>The genome sequence of Shewanella sp. 3B26.</title>
        <authorList>
            <person name="Du J."/>
        </authorList>
    </citation>
    <scope>NUCLEOTIDE SEQUENCE [LARGE SCALE GENOMIC DNA]</scope>
    <source>
        <strain evidence="17 18">3B26</strain>
    </source>
</reference>
<dbReference type="InterPro" id="IPR006290">
    <property type="entry name" value="CztS_silS_copS"/>
</dbReference>
<evidence type="ECO:0000256" key="6">
    <source>
        <dbReference type="ARBA" id="ARBA00022679"/>
    </source>
</evidence>
<keyword evidence="5" id="KW-0597">Phosphoprotein</keyword>
<evidence type="ECO:0000259" key="15">
    <source>
        <dbReference type="PROSITE" id="PS50109"/>
    </source>
</evidence>
<name>A0AAJ1BJ71_9GAMM</name>
<dbReference type="PROSITE" id="PS50109">
    <property type="entry name" value="HIS_KIN"/>
    <property type="match status" value="1"/>
</dbReference>
<dbReference type="InterPro" id="IPR048590">
    <property type="entry name" value="CusS-like_sensor"/>
</dbReference>
<dbReference type="SMART" id="SM00387">
    <property type="entry name" value="HATPase_c"/>
    <property type="match status" value="1"/>
</dbReference>
<evidence type="ECO:0000256" key="8">
    <source>
        <dbReference type="ARBA" id="ARBA00022741"/>
    </source>
</evidence>
<comment type="function">
    <text evidence="14">Member of a two-component regulatory system.</text>
</comment>
<feature type="transmembrane region" description="Helical" evidence="14">
    <location>
        <begin position="174"/>
        <end position="194"/>
    </location>
</feature>
<keyword evidence="12 14" id="KW-0902">Two-component regulatory system</keyword>
<dbReference type="Gene3D" id="3.30.565.10">
    <property type="entry name" value="Histidine kinase-like ATPase, C-terminal domain"/>
    <property type="match status" value="1"/>
</dbReference>
<dbReference type="InterPro" id="IPR003594">
    <property type="entry name" value="HATPase_dom"/>
</dbReference>
<comment type="catalytic activity">
    <reaction evidence="1 14">
        <text>ATP + protein L-histidine = ADP + protein N-phospho-L-histidine.</text>
        <dbReference type="EC" id="2.7.13.3"/>
    </reaction>
</comment>
<dbReference type="PANTHER" id="PTHR45436:SF15">
    <property type="entry name" value="SENSOR HISTIDINE KINASE CUSS"/>
    <property type="match status" value="1"/>
</dbReference>
<organism evidence="17 18">
    <name type="scientific">Shewanella zhuhaiensis</name>
    <dbReference type="NCBI Taxonomy" id="2919576"/>
    <lineage>
        <taxon>Bacteria</taxon>
        <taxon>Pseudomonadati</taxon>
        <taxon>Pseudomonadota</taxon>
        <taxon>Gammaproteobacteria</taxon>
        <taxon>Alteromonadales</taxon>
        <taxon>Shewanellaceae</taxon>
        <taxon>Shewanella</taxon>
    </lineage>
</organism>
<dbReference type="GO" id="GO:0005886">
    <property type="term" value="C:plasma membrane"/>
    <property type="evidence" value="ECO:0007669"/>
    <property type="project" value="UniProtKB-SubCell"/>
</dbReference>
<dbReference type="InterPro" id="IPR036097">
    <property type="entry name" value="HisK_dim/P_sf"/>
</dbReference>
<dbReference type="GO" id="GO:0005524">
    <property type="term" value="F:ATP binding"/>
    <property type="evidence" value="ECO:0007669"/>
    <property type="project" value="UniProtKB-KW"/>
</dbReference>
<dbReference type="InterPro" id="IPR003661">
    <property type="entry name" value="HisK_dim/P_dom"/>
</dbReference>
<proteinExistence type="predicted"/>
<dbReference type="PRINTS" id="PR00344">
    <property type="entry name" value="BCTRLSENSOR"/>
</dbReference>
<keyword evidence="8 14" id="KW-0547">Nucleotide-binding</keyword>
<dbReference type="FunFam" id="3.30.565.10:FF:000006">
    <property type="entry name" value="Sensor histidine kinase WalK"/>
    <property type="match status" value="1"/>
</dbReference>
<evidence type="ECO:0000256" key="7">
    <source>
        <dbReference type="ARBA" id="ARBA00022692"/>
    </source>
</evidence>
<keyword evidence="13 14" id="KW-0472">Membrane</keyword>
<dbReference type="AlphaFoldDB" id="A0AAJ1BJ71"/>
<dbReference type="EMBL" id="JAKUDL010000003">
    <property type="protein sequence ID" value="MCH4294734.1"/>
    <property type="molecule type" value="Genomic_DNA"/>
</dbReference>
<evidence type="ECO:0000313" key="18">
    <source>
        <dbReference type="Proteomes" id="UP001297581"/>
    </source>
</evidence>
<dbReference type="PROSITE" id="PS50885">
    <property type="entry name" value="HAMP"/>
    <property type="match status" value="1"/>
</dbReference>
<gene>
    <name evidence="17" type="ORF">MJ923_10520</name>
</gene>
<feature type="transmembrane region" description="Helical" evidence="14">
    <location>
        <begin position="20"/>
        <end position="39"/>
    </location>
</feature>
<dbReference type="EC" id="2.7.13.3" evidence="14"/>
<evidence type="ECO:0000256" key="12">
    <source>
        <dbReference type="ARBA" id="ARBA00023012"/>
    </source>
</evidence>
<protein>
    <recommendedName>
        <fullName evidence="14">Sensor protein</fullName>
        <ecNumber evidence="14">2.7.13.3</ecNumber>
    </recommendedName>
</protein>
<feature type="domain" description="HAMP" evidence="16">
    <location>
        <begin position="194"/>
        <end position="247"/>
    </location>
</feature>
<feature type="domain" description="Histidine kinase" evidence="15">
    <location>
        <begin position="255"/>
        <end position="469"/>
    </location>
</feature>
<dbReference type="Gene3D" id="6.10.340.10">
    <property type="match status" value="1"/>
</dbReference>
<dbReference type="Pfam" id="PF02518">
    <property type="entry name" value="HATPase_c"/>
    <property type="match status" value="1"/>
</dbReference>
<keyword evidence="9 14" id="KW-0418">Kinase</keyword>
<keyword evidence="7 14" id="KW-0812">Transmembrane</keyword>
<dbReference type="SMART" id="SM00304">
    <property type="entry name" value="HAMP"/>
    <property type="match status" value="1"/>
</dbReference>
<evidence type="ECO:0000256" key="4">
    <source>
        <dbReference type="ARBA" id="ARBA00022519"/>
    </source>
</evidence>
<dbReference type="CDD" id="cd06225">
    <property type="entry name" value="HAMP"/>
    <property type="match status" value="1"/>
</dbReference>
<dbReference type="SUPFAM" id="SSF47384">
    <property type="entry name" value="Homodimeric domain of signal transducing histidine kinase"/>
    <property type="match status" value="1"/>
</dbReference>
<dbReference type="Pfam" id="PF00512">
    <property type="entry name" value="HisKA"/>
    <property type="match status" value="1"/>
</dbReference>
<evidence type="ECO:0000256" key="3">
    <source>
        <dbReference type="ARBA" id="ARBA00022475"/>
    </source>
</evidence>
<dbReference type="InterPro" id="IPR003660">
    <property type="entry name" value="HAMP_dom"/>
</dbReference>
<dbReference type="NCBIfam" id="TIGR01386">
    <property type="entry name" value="cztS_silS_copS"/>
    <property type="match status" value="1"/>
</dbReference>
<dbReference type="InterPro" id="IPR005467">
    <property type="entry name" value="His_kinase_dom"/>
</dbReference>
<dbReference type="Pfam" id="PF21085">
    <property type="entry name" value="CusS"/>
    <property type="match status" value="1"/>
</dbReference>
<keyword evidence="4 14" id="KW-0997">Cell inner membrane</keyword>
<keyword evidence="18" id="KW-1185">Reference proteome</keyword>